<dbReference type="Gene3D" id="3.30.40.10">
    <property type="entry name" value="Zinc/RING finger domain, C3HC4 (zinc finger)"/>
    <property type="match status" value="1"/>
</dbReference>
<protein>
    <recommendedName>
        <fullName evidence="3">RING-type domain-containing protein</fullName>
    </recommendedName>
</protein>
<accession>A0A9P6G5C8</accession>
<evidence type="ECO:0000313" key="4">
    <source>
        <dbReference type="EMBL" id="KAF9729411.1"/>
    </source>
</evidence>
<dbReference type="SUPFAM" id="SSF57850">
    <property type="entry name" value="RING/U-box"/>
    <property type="match status" value="1"/>
</dbReference>
<dbReference type="AlphaFoldDB" id="A0A9P6G5C8"/>
<name>A0A9P6G5C8_9PLEO</name>
<keyword evidence="5" id="KW-1185">Reference proteome</keyword>
<feature type="compositionally biased region" description="Polar residues" evidence="2">
    <location>
        <begin position="26"/>
        <end position="39"/>
    </location>
</feature>
<evidence type="ECO:0000313" key="5">
    <source>
        <dbReference type="Proteomes" id="UP000756921"/>
    </source>
</evidence>
<evidence type="ECO:0000259" key="3">
    <source>
        <dbReference type="PROSITE" id="PS50089"/>
    </source>
</evidence>
<feature type="region of interest" description="Disordered" evidence="2">
    <location>
        <begin position="1"/>
        <end position="39"/>
    </location>
</feature>
<dbReference type="GO" id="GO:0008270">
    <property type="term" value="F:zinc ion binding"/>
    <property type="evidence" value="ECO:0007669"/>
    <property type="project" value="UniProtKB-KW"/>
</dbReference>
<dbReference type="PROSITE" id="PS50089">
    <property type="entry name" value="ZF_RING_2"/>
    <property type="match status" value="1"/>
</dbReference>
<sequence>MATQQTSSTGSIRDYQPHHIPLEPNHATTNAHESLLTGSSDGMRTRRRAFLVNLFRPHVRDYESMSLVLEHLGTFCDNALDEIRFNQSQNLGFTALQMFHHARTRTTNLWPLDERINPDMRETMHKFDWPALWNATMEERRHIRHHQREREMYGSCQRSGSQQWIIICAAYADLNEYAFGMDILRYLEPVATMQACRSDFSSAVVQHDVSEGDMDWFSRSFFAHWDQAFQLLKARHPHGYRDKARHILHAFVRQGVNVVDVFLKYWYQGSEDARDEDFGNACEGAGRWAVDRQWKAELDSPFASPGADPLPLSVRTILARADHVRSQETLFKTAAHLAGTVEREHMHREMFRMILGSLEDWATATAQGAVVEDMVEAMHTNEDMILGDTMNTVVDGDDGPYGWPFNHVTLTPLSNRPLHMAPVILHYGLPDELPEPTAEPGQDIAGGQLPTVDQVDEDEYTLQLPRPGLIRRFLHRLGSISAPAHVSPWDIELADVALEACGPRIAPQSVSRTCEPSHDDTCVICLDSYAHEECVSKKATSNKQVKAKDRGLFVQLRHGVVGIRRRRRQKADRKKESRQPMQLNSCSHVFHVACLDELLNQTYPKADVVQCPCCRAVICRARPTRVARSWFLM</sequence>
<dbReference type="Proteomes" id="UP000756921">
    <property type="component" value="Unassembled WGS sequence"/>
</dbReference>
<dbReference type="InterPro" id="IPR001841">
    <property type="entry name" value="Znf_RING"/>
</dbReference>
<dbReference type="InterPro" id="IPR013083">
    <property type="entry name" value="Znf_RING/FYVE/PHD"/>
</dbReference>
<keyword evidence="1" id="KW-0862">Zinc</keyword>
<evidence type="ECO:0000256" key="2">
    <source>
        <dbReference type="SAM" id="MobiDB-lite"/>
    </source>
</evidence>
<reference evidence="4" key="1">
    <citation type="journal article" date="2020" name="Mol. Plant Microbe Interact.">
        <title>Genome Sequence of the Biocontrol Agent Coniothyrium minitans strain Conio (IMI 134523).</title>
        <authorList>
            <person name="Patel D."/>
            <person name="Shittu T.A."/>
            <person name="Baroncelli R."/>
            <person name="Muthumeenakshi S."/>
            <person name="Osborne T.H."/>
            <person name="Janganan T.K."/>
            <person name="Sreenivasaprasad S."/>
        </authorList>
    </citation>
    <scope>NUCLEOTIDE SEQUENCE</scope>
    <source>
        <strain evidence="4">Conio</strain>
    </source>
</reference>
<organism evidence="4 5">
    <name type="scientific">Paraphaeosphaeria minitans</name>
    <dbReference type="NCBI Taxonomy" id="565426"/>
    <lineage>
        <taxon>Eukaryota</taxon>
        <taxon>Fungi</taxon>
        <taxon>Dikarya</taxon>
        <taxon>Ascomycota</taxon>
        <taxon>Pezizomycotina</taxon>
        <taxon>Dothideomycetes</taxon>
        <taxon>Pleosporomycetidae</taxon>
        <taxon>Pleosporales</taxon>
        <taxon>Massarineae</taxon>
        <taxon>Didymosphaeriaceae</taxon>
        <taxon>Paraphaeosphaeria</taxon>
    </lineage>
</organism>
<dbReference type="SMART" id="SM00184">
    <property type="entry name" value="RING"/>
    <property type="match status" value="1"/>
</dbReference>
<evidence type="ECO:0000256" key="1">
    <source>
        <dbReference type="PROSITE-ProRule" id="PRU00175"/>
    </source>
</evidence>
<feature type="domain" description="RING-type" evidence="3">
    <location>
        <begin position="522"/>
        <end position="615"/>
    </location>
</feature>
<comment type="caution">
    <text evidence="4">The sequence shown here is derived from an EMBL/GenBank/DDBJ whole genome shotgun (WGS) entry which is preliminary data.</text>
</comment>
<proteinExistence type="predicted"/>
<gene>
    <name evidence="4" type="ORF">PMIN01_12275</name>
</gene>
<keyword evidence="1" id="KW-0479">Metal-binding</keyword>
<feature type="compositionally biased region" description="Polar residues" evidence="2">
    <location>
        <begin position="1"/>
        <end position="11"/>
    </location>
</feature>
<dbReference type="OrthoDB" id="3765959at2759"/>
<dbReference type="EMBL" id="WJXW01000016">
    <property type="protein sequence ID" value="KAF9729411.1"/>
    <property type="molecule type" value="Genomic_DNA"/>
</dbReference>
<keyword evidence="1" id="KW-0863">Zinc-finger</keyword>